<name>A0ABP4B5D9_9ACTN</name>
<dbReference type="EMBL" id="BAAAHH010000006">
    <property type="protein sequence ID" value="GAA0946292.1"/>
    <property type="molecule type" value="Genomic_DNA"/>
</dbReference>
<dbReference type="InterPro" id="IPR000792">
    <property type="entry name" value="Tscrpt_reg_LuxR_C"/>
</dbReference>
<feature type="domain" description="Response regulatory" evidence="4">
    <location>
        <begin position="3"/>
        <end position="111"/>
    </location>
</feature>
<dbReference type="InterPro" id="IPR011006">
    <property type="entry name" value="CheY-like_superfamily"/>
</dbReference>
<gene>
    <name evidence="5" type="ORF">GCM10009550_20810</name>
</gene>
<keyword evidence="1" id="KW-0238">DNA-binding</keyword>
<keyword evidence="6" id="KW-1185">Reference proteome</keyword>
<dbReference type="Pfam" id="PF00196">
    <property type="entry name" value="GerE"/>
    <property type="match status" value="1"/>
</dbReference>
<evidence type="ECO:0000259" key="4">
    <source>
        <dbReference type="PROSITE" id="PS50110"/>
    </source>
</evidence>
<evidence type="ECO:0000313" key="6">
    <source>
        <dbReference type="Proteomes" id="UP001500665"/>
    </source>
</evidence>
<dbReference type="SMART" id="SM00421">
    <property type="entry name" value="HTH_LUXR"/>
    <property type="match status" value="1"/>
</dbReference>
<reference evidence="6" key="1">
    <citation type="journal article" date="2019" name="Int. J. Syst. Evol. Microbiol.">
        <title>The Global Catalogue of Microorganisms (GCM) 10K type strain sequencing project: providing services to taxonomists for standard genome sequencing and annotation.</title>
        <authorList>
            <consortium name="The Broad Institute Genomics Platform"/>
            <consortium name="The Broad Institute Genome Sequencing Center for Infectious Disease"/>
            <person name="Wu L."/>
            <person name="Ma J."/>
        </authorList>
    </citation>
    <scope>NUCLEOTIDE SEQUENCE [LARGE SCALE GENOMIC DNA]</scope>
    <source>
        <strain evidence="6">JCM 10696</strain>
    </source>
</reference>
<comment type="caution">
    <text evidence="5">The sequence shown here is derived from an EMBL/GenBank/DDBJ whole genome shotgun (WGS) entry which is preliminary data.</text>
</comment>
<dbReference type="PRINTS" id="PR00038">
    <property type="entry name" value="HTHLUXR"/>
</dbReference>
<dbReference type="SUPFAM" id="SSF52172">
    <property type="entry name" value="CheY-like"/>
    <property type="match status" value="1"/>
</dbReference>
<evidence type="ECO:0000259" key="3">
    <source>
        <dbReference type="PROSITE" id="PS50043"/>
    </source>
</evidence>
<dbReference type="InterPro" id="IPR016032">
    <property type="entry name" value="Sig_transdc_resp-reg_C-effctor"/>
</dbReference>
<protein>
    <submittedName>
        <fullName evidence="5">Response regulator transcription factor</fullName>
    </submittedName>
</protein>
<dbReference type="Gene3D" id="3.40.50.2300">
    <property type="match status" value="1"/>
</dbReference>
<organism evidence="5 6">
    <name type="scientific">Actinocorallia libanotica</name>
    <dbReference type="NCBI Taxonomy" id="46162"/>
    <lineage>
        <taxon>Bacteria</taxon>
        <taxon>Bacillati</taxon>
        <taxon>Actinomycetota</taxon>
        <taxon>Actinomycetes</taxon>
        <taxon>Streptosporangiales</taxon>
        <taxon>Thermomonosporaceae</taxon>
        <taxon>Actinocorallia</taxon>
    </lineage>
</organism>
<dbReference type="PROSITE" id="PS50043">
    <property type="entry name" value="HTH_LUXR_2"/>
    <property type="match status" value="1"/>
</dbReference>
<dbReference type="SMART" id="SM00448">
    <property type="entry name" value="REC"/>
    <property type="match status" value="1"/>
</dbReference>
<feature type="domain" description="HTH luxR-type" evidence="3">
    <location>
        <begin position="129"/>
        <end position="194"/>
    </location>
</feature>
<dbReference type="PANTHER" id="PTHR43214">
    <property type="entry name" value="TWO-COMPONENT RESPONSE REGULATOR"/>
    <property type="match status" value="1"/>
</dbReference>
<feature type="modified residue" description="4-aspartylphosphate" evidence="2">
    <location>
        <position position="49"/>
    </location>
</feature>
<dbReference type="SUPFAM" id="SSF46894">
    <property type="entry name" value="C-terminal effector domain of the bipartite response regulators"/>
    <property type="match status" value="1"/>
</dbReference>
<dbReference type="PANTHER" id="PTHR43214:SF38">
    <property type="entry name" value="NITRATE_NITRITE RESPONSE REGULATOR PROTEIN NARL"/>
    <property type="match status" value="1"/>
</dbReference>
<evidence type="ECO:0000256" key="1">
    <source>
        <dbReference type="ARBA" id="ARBA00023125"/>
    </source>
</evidence>
<dbReference type="RefSeq" id="WP_344239277.1">
    <property type="nucleotide sequence ID" value="NZ_BAAAHH010000006.1"/>
</dbReference>
<dbReference type="Proteomes" id="UP001500665">
    <property type="component" value="Unassembled WGS sequence"/>
</dbReference>
<dbReference type="PROSITE" id="PS50110">
    <property type="entry name" value="RESPONSE_REGULATORY"/>
    <property type="match status" value="1"/>
</dbReference>
<dbReference type="Pfam" id="PF00072">
    <property type="entry name" value="Response_reg"/>
    <property type="match status" value="1"/>
</dbReference>
<proteinExistence type="predicted"/>
<dbReference type="CDD" id="cd06170">
    <property type="entry name" value="LuxR_C_like"/>
    <property type="match status" value="1"/>
</dbReference>
<evidence type="ECO:0000256" key="2">
    <source>
        <dbReference type="PROSITE-ProRule" id="PRU00169"/>
    </source>
</evidence>
<dbReference type="InterPro" id="IPR001789">
    <property type="entry name" value="Sig_transdc_resp-reg_receiver"/>
</dbReference>
<evidence type="ECO:0000313" key="5">
    <source>
        <dbReference type="EMBL" id="GAA0946292.1"/>
    </source>
</evidence>
<dbReference type="InterPro" id="IPR039420">
    <property type="entry name" value="WalR-like"/>
</dbReference>
<sequence>MTDIVIIEDEKIVQGWLRDVFDGCDDITVKAVLAHPEQFDHVADLVLLDLYYGKRVHIDAVARLSAVTEVLVASGSPRDRDVLSAIKAGARGYVLKDYDPDRFVEAVRAVVSGEFHLSDELAGVLHRERPEIPGGLTERQWELLGLRAQGLADKLCARRMNISPETVNSMLKDIRDRLGLRTKTDIALWYERES</sequence>
<accession>A0ABP4B5D9</accession>
<keyword evidence="2" id="KW-0597">Phosphoprotein</keyword>